<protein>
    <submittedName>
        <fullName evidence="1">Uncharacterized protein</fullName>
    </submittedName>
</protein>
<proteinExistence type="predicted"/>
<sequence length="184" mass="20013">MATPALDDTADPEPAVDVDATSEDFFETDPPSVVPPPSLPLLIAQAAFACPLSRKHDPADRYFTVPLSSLKTTQGNVSGTTFHADSEDNSRNKRLVFDESTRSASTSTVAYEATKGLSERFAIRRQGSTHVCTMSNPLIFFTQGSSVETRKKVAEGSILNSPSGARETSNGRWYNRWPEEVGLE</sequence>
<evidence type="ECO:0000313" key="1">
    <source>
        <dbReference type="EMBL" id="KAG0431173.1"/>
    </source>
</evidence>
<dbReference type="Proteomes" id="UP000805193">
    <property type="component" value="Unassembled WGS sequence"/>
</dbReference>
<dbReference type="EMBL" id="JABSTQ010009250">
    <property type="protein sequence ID" value="KAG0431173.1"/>
    <property type="molecule type" value="Genomic_DNA"/>
</dbReference>
<keyword evidence="2" id="KW-1185">Reference proteome</keyword>
<gene>
    <name evidence="1" type="ORF">HPB47_022034</name>
</gene>
<organism evidence="1 2">
    <name type="scientific">Ixodes persulcatus</name>
    <name type="common">Taiga tick</name>
    <dbReference type="NCBI Taxonomy" id="34615"/>
    <lineage>
        <taxon>Eukaryota</taxon>
        <taxon>Metazoa</taxon>
        <taxon>Ecdysozoa</taxon>
        <taxon>Arthropoda</taxon>
        <taxon>Chelicerata</taxon>
        <taxon>Arachnida</taxon>
        <taxon>Acari</taxon>
        <taxon>Parasitiformes</taxon>
        <taxon>Ixodida</taxon>
        <taxon>Ixodoidea</taxon>
        <taxon>Ixodidae</taxon>
        <taxon>Ixodinae</taxon>
        <taxon>Ixodes</taxon>
    </lineage>
</organism>
<accession>A0AC60QAY0</accession>
<evidence type="ECO:0000313" key="2">
    <source>
        <dbReference type="Proteomes" id="UP000805193"/>
    </source>
</evidence>
<reference evidence="1 2" key="1">
    <citation type="journal article" date="2020" name="Cell">
        <title>Large-Scale Comparative Analyses of Tick Genomes Elucidate Their Genetic Diversity and Vector Capacities.</title>
        <authorList>
            <consortium name="Tick Genome and Microbiome Consortium (TIGMIC)"/>
            <person name="Jia N."/>
            <person name="Wang J."/>
            <person name="Shi W."/>
            <person name="Du L."/>
            <person name="Sun Y."/>
            <person name="Zhan W."/>
            <person name="Jiang J.F."/>
            <person name="Wang Q."/>
            <person name="Zhang B."/>
            <person name="Ji P."/>
            <person name="Bell-Sakyi L."/>
            <person name="Cui X.M."/>
            <person name="Yuan T.T."/>
            <person name="Jiang B.G."/>
            <person name="Yang W.F."/>
            <person name="Lam T.T."/>
            <person name="Chang Q.C."/>
            <person name="Ding S.J."/>
            <person name="Wang X.J."/>
            <person name="Zhu J.G."/>
            <person name="Ruan X.D."/>
            <person name="Zhao L."/>
            <person name="Wei J.T."/>
            <person name="Ye R.Z."/>
            <person name="Que T.C."/>
            <person name="Du C.H."/>
            <person name="Zhou Y.H."/>
            <person name="Cheng J.X."/>
            <person name="Dai P.F."/>
            <person name="Guo W.B."/>
            <person name="Han X.H."/>
            <person name="Huang E.J."/>
            <person name="Li L.F."/>
            <person name="Wei W."/>
            <person name="Gao Y.C."/>
            <person name="Liu J.Z."/>
            <person name="Shao H.Z."/>
            <person name="Wang X."/>
            <person name="Wang C.C."/>
            <person name="Yang T.C."/>
            <person name="Huo Q.B."/>
            <person name="Li W."/>
            <person name="Chen H.Y."/>
            <person name="Chen S.E."/>
            <person name="Zhou L.G."/>
            <person name="Ni X.B."/>
            <person name="Tian J.H."/>
            <person name="Sheng Y."/>
            <person name="Liu T."/>
            <person name="Pan Y.S."/>
            <person name="Xia L.Y."/>
            <person name="Li J."/>
            <person name="Zhao F."/>
            <person name="Cao W.C."/>
        </authorList>
    </citation>
    <scope>NUCLEOTIDE SEQUENCE [LARGE SCALE GENOMIC DNA]</scope>
    <source>
        <strain evidence="1">Iper-2018</strain>
    </source>
</reference>
<comment type="caution">
    <text evidence="1">The sequence shown here is derived from an EMBL/GenBank/DDBJ whole genome shotgun (WGS) entry which is preliminary data.</text>
</comment>
<name>A0AC60QAY0_IXOPE</name>